<keyword evidence="2" id="KW-1185">Reference proteome</keyword>
<sequence>MSLPFAAKAGLGMAAAGGTGVAGWQVASYMNAKETVSSYLTQKKRKMASSEASWKKLHEFYKAESSNAISGLDKNKISHSDIEQWCSKKASKLAYEVSESDLLLIESWCSEPKTILEQLSAIGKRKLSTESSSNGDQSVWTSNVSAYKAGKGDNYKIQQNSSNAWTDIEKNNATEELMKKWCQAQETKHFKHEKDTLFETYNQWCITDIAGSSGV</sequence>
<evidence type="ECO:0000313" key="2">
    <source>
        <dbReference type="Proteomes" id="UP000008637"/>
    </source>
</evidence>
<dbReference type="Proteomes" id="UP000008637">
    <property type="component" value="Chromosome"/>
</dbReference>
<dbReference type="KEGG" id="mha:HF1_07920"/>
<proteinExistence type="predicted"/>
<dbReference type="AlphaFoldDB" id="E8ZI29"/>
<reference evidence="1 2" key="1">
    <citation type="journal article" date="2011" name="J. Bacteriol.">
        <title>Complete genome sequence of Mycoplasma haemofelis, a hemotropic mycoplasma.</title>
        <authorList>
            <person name="Barker E.N."/>
            <person name="Helps C.R."/>
            <person name="Peters I.R."/>
            <person name="Darby A.C."/>
            <person name="Radford A.D."/>
            <person name="Tasker S."/>
        </authorList>
    </citation>
    <scope>NUCLEOTIDE SEQUENCE [LARGE SCALE GENOMIC DNA]</scope>
    <source>
        <strain evidence="1 2">Langford 1</strain>
    </source>
</reference>
<evidence type="ECO:0000313" key="1">
    <source>
        <dbReference type="EMBL" id="CBY92800.1"/>
    </source>
</evidence>
<dbReference type="HOGENOM" id="CLU_098620_2_0_14"/>
<accession>E8ZI29</accession>
<dbReference type="EMBL" id="FR773153">
    <property type="protein sequence ID" value="CBY92800.1"/>
    <property type="molecule type" value="Genomic_DNA"/>
</dbReference>
<protein>
    <submittedName>
        <fullName evidence="1">Uncharacterized protein</fullName>
    </submittedName>
</protein>
<gene>
    <name evidence="1" type="ordered locus">HF1_07920</name>
</gene>
<name>E8ZI29_MYCHL</name>
<organism evidence="1 2">
    <name type="scientific">Mycoplasma haemofelis (strain Langford 1)</name>
    <name type="common">Haemobartonella felis</name>
    <dbReference type="NCBI Taxonomy" id="941640"/>
    <lineage>
        <taxon>Bacteria</taxon>
        <taxon>Bacillati</taxon>
        <taxon>Mycoplasmatota</taxon>
        <taxon>Mollicutes</taxon>
        <taxon>Mycoplasmataceae</taxon>
        <taxon>Mycoplasma</taxon>
    </lineage>
</organism>
<dbReference type="OrthoDB" id="9823482at2"/>